<sequence>MRAMSDDYRPLRAPGRLTLHVVRLARRVSGGAAALAHAPLPRFGMMAAAVIGSSVVYGISAGGHTVTVIDAFAQPLGFSINRVDVEGNDETSEIDALQALWQTGSQSLFSLDPSAARETLEAMPWVDRASVAKIFPDHVRITLSEHRPYAVWQRGTDFLVVNREGKEIVPYAPGRYAALPVVVGTGAASSAAALIDEMEVLPELRARVRAYIRVGNRRWDLRLENGVTIRLPENGAVEALAEVARMDREHGLLSRDIEAVDVRLADRMVVKLTSEALVRRNAALEEREKIIKRSRKDNPV</sequence>
<accession>A0A7W6HBW0</accession>
<dbReference type="GO" id="GO:0043093">
    <property type="term" value="P:FtsZ-dependent cytokinesis"/>
    <property type="evidence" value="ECO:0007669"/>
    <property type="project" value="UniProtKB-UniRule"/>
</dbReference>
<reference evidence="12 13" key="1">
    <citation type="submission" date="2020-08" db="EMBL/GenBank/DDBJ databases">
        <title>Genomic Encyclopedia of Type Strains, Phase IV (KMG-IV): sequencing the most valuable type-strain genomes for metagenomic binning, comparative biology and taxonomic classification.</title>
        <authorList>
            <person name="Goeker M."/>
        </authorList>
    </citation>
    <scope>NUCLEOTIDE SEQUENCE [LARGE SCALE GENOMIC DNA]</scope>
    <source>
        <strain evidence="12 13">DSM 103570</strain>
    </source>
</reference>
<keyword evidence="7 9" id="KW-0472">Membrane</keyword>
<protein>
    <recommendedName>
        <fullName evidence="9">Cell division protein FtsQ</fullName>
    </recommendedName>
</protein>
<keyword evidence="2 9" id="KW-1003">Cell membrane</keyword>
<organism evidence="12 13">
    <name type="scientific">Aurantimonas endophytica</name>
    <dbReference type="NCBI Taxonomy" id="1522175"/>
    <lineage>
        <taxon>Bacteria</taxon>
        <taxon>Pseudomonadati</taxon>
        <taxon>Pseudomonadota</taxon>
        <taxon>Alphaproteobacteria</taxon>
        <taxon>Hyphomicrobiales</taxon>
        <taxon>Aurantimonadaceae</taxon>
        <taxon>Aurantimonas</taxon>
    </lineage>
</organism>
<gene>
    <name evidence="9" type="primary">ftsQ</name>
    <name evidence="12" type="ORF">GGR03_001350</name>
</gene>
<evidence type="ECO:0000256" key="5">
    <source>
        <dbReference type="ARBA" id="ARBA00022692"/>
    </source>
</evidence>
<dbReference type="InterPro" id="IPR001711">
    <property type="entry name" value="PLipase_C_Pinositol-sp_Y"/>
</dbReference>
<dbReference type="InterPro" id="IPR026579">
    <property type="entry name" value="FtsQ"/>
</dbReference>
<keyword evidence="13" id="KW-1185">Reference proteome</keyword>
<evidence type="ECO:0000256" key="4">
    <source>
        <dbReference type="ARBA" id="ARBA00022618"/>
    </source>
</evidence>
<dbReference type="GO" id="GO:0004435">
    <property type="term" value="F:phosphatidylinositol-4,5-bisphosphate phospholipase C activity"/>
    <property type="evidence" value="ECO:0007669"/>
    <property type="project" value="InterPro"/>
</dbReference>
<keyword evidence="3 9" id="KW-0997">Cell inner membrane</keyword>
<evidence type="ECO:0000313" key="12">
    <source>
        <dbReference type="EMBL" id="MBB4002303.1"/>
    </source>
</evidence>
<dbReference type="GO" id="GO:0032153">
    <property type="term" value="C:cell division site"/>
    <property type="evidence" value="ECO:0007669"/>
    <property type="project" value="UniProtKB-UniRule"/>
</dbReference>
<dbReference type="InterPro" id="IPR034746">
    <property type="entry name" value="POTRA"/>
</dbReference>
<dbReference type="GO" id="GO:0006629">
    <property type="term" value="P:lipid metabolic process"/>
    <property type="evidence" value="ECO:0007669"/>
    <property type="project" value="InterPro"/>
</dbReference>
<dbReference type="PANTHER" id="PTHR35851">
    <property type="entry name" value="CELL DIVISION PROTEIN FTSQ"/>
    <property type="match status" value="1"/>
</dbReference>
<feature type="domain" description="PI-PLC Y-box" evidence="10">
    <location>
        <begin position="127"/>
        <end position="164"/>
    </location>
</feature>
<dbReference type="HAMAP" id="MF_00911">
    <property type="entry name" value="FtsQ_subfam"/>
    <property type="match status" value="1"/>
</dbReference>
<keyword evidence="4 9" id="KW-0132">Cell division</keyword>
<evidence type="ECO:0000256" key="7">
    <source>
        <dbReference type="ARBA" id="ARBA00023136"/>
    </source>
</evidence>
<comment type="function">
    <text evidence="9">Essential cell division protein.</text>
</comment>
<dbReference type="AlphaFoldDB" id="A0A7W6HBW0"/>
<evidence type="ECO:0000256" key="1">
    <source>
        <dbReference type="ARBA" id="ARBA00004370"/>
    </source>
</evidence>
<keyword evidence="5 9" id="KW-0812">Transmembrane</keyword>
<evidence type="ECO:0000256" key="3">
    <source>
        <dbReference type="ARBA" id="ARBA00022519"/>
    </source>
</evidence>
<dbReference type="PANTHER" id="PTHR35851:SF1">
    <property type="entry name" value="CELL DIVISION PROTEIN FTSQ"/>
    <property type="match status" value="1"/>
</dbReference>
<keyword evidence="6 9" id="KW-1133">Transmembrane helix</keyword>
<name>A0A7W6HBW0_9HYPH</name>
<comment type="similarity">
    <text evidence="9">Belongs to the FtsQ/DivIB family. FtsQ subfamily.</text>
</comment>
<dbReference type="EMBL" id="JACIEM010000001">
    <property type="protein sequence ID" value="MBB4002303.1"/>
    <property type="molecule type" value="Genomic_DNA"/>
</dbReference>
<comment type="subcellular location">
    <subcellularLocation>
        <location evidence="9">Cell inner membrane</location>
        <topology evidence="9">Single-pass type II membrane protein</topology>
    </subcellularLocation>
    <subcellularLocation>
        <location evidence="1">Membrane</location>
    </subcellularLocation>
    <text evidence="9">Localizes to the division septum.</text>
</comment>
<dbReference type="GO" id="GO:0090529">
    <property type="term" value="P:cell septum assembly"/>
    <property type="evidence" value="ECO:0007669"/>
    <property type="project" value="InterPro"/>
</dbReference>
<dbReference type="Gene3D" id="3.10.20.310">
    <property type="entry name" value="membrane protein fhac"/>
    <property type="match status" value="1"/>
</dbReference>
<keyword evidence="8 9" id="KW-0131">Cell cycle</keyword>
<evidence type="ECO:0000256" key="8">
    <source>
        <dbReference type="ARBA" id="ARBA00023306"/>
    </source>
</evidence>
<dbReference type="InterPro" id="IPR045335">
    <property type="entry name" value="FtsQ_C_sf"/>
</dbReference>
<dbReference type="Gene3D" id="3.40.50.11690">
    <property type="entry name" value="Cell division protein FtsQ/DivIB"/>
    <property type="match status" value="1"/>
</dbReference>
<evidence type="ECO:0000256" key="6">
    <source>
        <dbReference type="ARBA" id="ARBA00022989"/>
    </source>
</evidence>
<dbReference type="Pfam" id="PF08478">
    <property type="entry name" value="POTRA_1"/>
    <property type="match status" value="1"/>
</dbReference>
<dbReference type="GO" id="GO:0035556">
    <property type="term" value="P:intracellular signal transduction"/>
    <property type="evidence" value="ECO:0007669"/>
    <property type="project" value="InterPro"/>
</dbReference>
<dbReference type="PROSITE" id="PS50008">
    <property type="entry name" value="PIPLC_Y_DOMAIN"/>
    <property type="match status" value="1"/>
</dbReference>
<dbReference type="Proteomes" id="UP000588647">
    <property type="component" value="Unassembled WGS sequence"/>
</dbReference>
<proteinExistence type="inferred from homology"/>
<dbReference type="InterPro" id="IPR005548">
    <property type="entry name" value="Cell_div_FtsQ/DivIB_C"/>
</dbReference>
<dbReference type="Pfam" id="PF03799">
    <property type="entry name" value="FtsQ_DivIB_C"/>
    <property type="match status" value="1"/>
</dbReference>
<comment type="caution">
    <text evidence="12">The sequence shown here is derived from an EMBL/GenBank/DDBJ whole genome shotgun (WGS) entry which is preliminary data.</text>
</comment>
<evidence type="ECO:0000256" key="2">
    <source>
        <dbReference type="ARBA" id="ARBA00022475"/>
    </source>
</evidence>
<dbReference type="InterPro" id="IPR013685">
    <property type="entry name" value="POTRA_FtsQ_type"/>
</dbReference>
<evidence type="ECO:0000256" key="9">
    <source>
        <dbReference type="HAMAP-Rule" id="MF_00911"/>
    </source>
</evidence>
<evidence type="ECO:0000313" key="13">
    <source>
        <dbReference type="Proteomes" id="UP000588647"/>
    </source>
</evidence>
<dbReference type="RefSeq" id="WP_246367616.1">
    <property type="nucleotide sequence ID" value="NZ_JAAAMM010000001.1"/>
</dbReference>
<dbReference type="PROSITE" id="PS51779">
    <property type="entry name" value="POTRA"/>
    <property type="match status" value="1"/>
</dbReference>
<evidence type="ECO:0000259" key="11">
    <source>
        <dbReference type="PROSITE" id="PS51779"/>
    </source>
</evidence>
<evidence type="ECO:0000259" key="10">
    <source>
        <dbReference type="PROSITE" id="PS50008"/>
    </source>
</evidence>
<feature type="domain" description="POTRA" evidence="11">
    <location>
        <begin position="78"/>
        <end position="146"/>
    </location>
</feature>
<dbReference type="GO" id="GO:0005886">
    <property type="term" value="C:plasma membrane"/>
    <property type="evidence" value="ECO:0007669"/>
    <property type="project" value="UniProtKB-SubCell"/>
</dbReference>